<accession>A0A2I2FJX5</accession>
<dbReference type="GeneID" id="36526876"/>
<dbReference type="AlphaFoldDB" id="A0A2I2FJX5"/>
<proteinExistence type="predicted"/>
<name>A0A2I2FJX5_ASPCN</name>
<keyword evidence="4" id="KW-1185">Reference proteome</keyword>
<sequence>MFVFNRGDLPPDPSFPADLKQLGYFINDQDQIRKISDPKQEFQFKINKNDRWNETQREAMNACIREIVSQRLRASGLVTLRLPLSSISTQPHVPILVSPNISTASRIIVVFGENVQDLGIWAYRKVSSDGIATGSAVSFARAVLGLESNIEDAASAAKQIRTHKTALVLTNPGQLIWHCGSSQAMSLQSWLAFPRSSAVDPPDTMSDRNKIPGNDTWQEHIYHVFERILNPNGRFVRKDAKIDIIGLADGGLGAIRYLADEWDYWRGSISAICLSHPLHHAQFELGQPGAESPPSDSFPSFVSSRCRAYVLSDKPVGLPVPGSDEHVCNCYSSGEDLNVECIMPAAWKKMLEWLTRMYENPELCEEQLKFRNGEGQKVQNGEGQKLNNGVGQKIQNGEGQKLENGMGQKLENGAEQKLKNGVGKKLDNGVEHKLKSV</sequence>
<dbReference type="RefSeq" id="XP_024674933.1">
    <property type="nucleotide sequence ID" value="XM_024819716.1"/>
</dbReference>
<dbReference type="GO" id="GO:0035197">
    <property type="term" value="F:siRNA binding"/>
    <property type="evidence" value="ECO:0007669"/>
    <property type="project" value="TreeGrafter"/>
</dbReference>
<evidence type="ECO:0000313" key="3">
    <source>
        <dbReference type="EMBL" id="PLB40921.1"/>
    </source>
</evidence>
<feature type="compositionally biased region" description="Basic and acidic residues" evidence="1">
    <location>
        <begin position="412"/>
        <end position="437"/>
    </location>
</feature>
<dbReference type="Pfam" id="PF22749">
    <property type="entry name" value="Arb2"/>
    <property type="match status" value="1"/>
</dbReference>
<dbReference type="InterPro" id="IPR053858">
    <property type="entry name" value="Arb2_dom"/>
</dbReference>
<dbReference type="PANTHER" id="PTHR21357">
    <property type="entry name" value="FAM172 FAMILY PROTEIN HOMOLOG CG10038"/>
    <property type="match status" value="1"/>
</dbReference>
<dbReference type="EMBL" id="KZ559122">
    <property type="protein sequence ID" value="PLB40921.1"/>
    <property type="molecule type" value="Genomic_DNA"/>
</dbReference>
<reference evidence="3 4" key="1">
    <citation type="submission" date="2017-12" db="EMBL/GenBank/DDBJ databases">
        <authorList>
            <consortium name="DOE Joint Genome Institute"/>
            <person name="Haridas S."/>
            <person name="Kjaerbolling I."/>
            <person name="Vesth T.C."/>
            <person name="Frisvad J.C."/>
            <person name="Nybo J.L."/>
            <person name="Theobald S."/>
            <person name="Kuo A."/>
            <person name="Bowyer P."/>
            <person name="Matsuda Y."/>
            <person name="Mondo S."/>
            <person name="Lyhne E.K."/>
            <person name="Kogle M.E."/>
            <person name="Clum A."/>
            <person name="Lipzen A."/>
            <person name="Salamov A."/>
            <person name="Ngan C.Y."/>
            <person name="Daum C."/>
            <person name="Chiniquy J."/>
            <person name="Barry K."/>
            <person name="LaButti K."/>
            <person name="Simmons B.A."/>
            <person name="Magnuson J.K."/>
            <person name="Mortensen U.H."/>
            <person name="Larsen T.O."/>
            <person name="Grigoriev I.V."/>
            <person name="Baker S.E."/>
            <person name="Andersen M.R."/>
            <person name="Nordberg H.P."/>
            <person name="Cantor M.N."/>
            <person name="Hua S.X."/>
        </authorList>
    </citation>
    <scope>NUCLEOTIDE SEQUENCE [LARGE SCALE GENOMIC DNA]</scope>
    <source>
        <strain evidence="3 4">CBS 102.13</strain>
    </source>
</reference>
<feature type="compositionally biased region" description="Polar residues" evidence="1">
    <location>
        <begin position="377"/>
        <end position="398"/>
    </location>
</feature>
<feature type="domain" description="Arb2" evidence="2">
    <location>
        <begin position="15"/>
        <end position="316"/>
    </location>
</feature>
<dbReference type="GO" id="GO:0005634">
    <property type="term" value="C:nucleus"/>
    <property type="evidence" value="ECO:0007669"/>
    <property type="project" value="TreeGrafter"/>
</dbReference>
<dbReference type="OrthoDB" id="421951at2759"/>
<dbReference type="PANTHER" id="PTHR21357:SF4">
    <property type="entry name" value="FAM172 FAMILY PROTEIN HOMOLOG CG10038"/>
    <property type="match status" value="1"/>
</dbReference>
<dbReference type="STRING" id="41067.A0A2I2FJX5"/>
<dbReference type="GO" id="GO:0031048">
    <property type="term" value="P:regulatory ncRNA-mediated heterochromatin formation"/>
    <property type="evidence" value="ECO:0007669"/>
    <property type="project" value="TreeGrafter"/>
</dbReference>
<evidence type="ECO:0000313" key="4">
    <source>
        <dbReference type="Proteomes" id="UP000234585"/>
    </source>
</evidence>
<evidence type="ECO:0000256" key="1">
    <source>
        <dbReference type="SAM" id="MobiDB-lite"/>
    </source>
</evidence>
<dbReference type="InterPro" id="IPR048263">
    <property type="entry name" value="Arb2"/>
</dbReference>
<protein>
    <submittedName>
        <fullName evidence="3">Arb2 domain-domain-containing protein</fullName>
    </submittedName>
</protein>
<dbReference type="Proteomes" id="UP000234585">
    <property type="component" value="Unassembled WGS sequence"/>
</dbReference>
<gene>
    <name evidence="3" type="ORF">BDW47DRAFT_73541</name>
</gene>
<organism evidence="3 4">
    <name type="scientific">Aspergillus candidus</name>
    <dbReference type="NCBI Taxonomy" id="41067"/>
    <lineage>
        <taxon>Eukaryota</taxon>
        <taxon>Fungi</taxon>
        <taxon>Dikarya</taxon>
        <taxon>Ascomycota</taxon>
        <taxon>Pezizomycotina</taxon>
        <taxon>Eurotiomycetes</taxon>
        <taxon>Eurotiomycetidae</taxon>
        <taxon>Eurotiales</taxon>
        <taxon>Aspergillaceae</taxon>
        <taxon>Aspergillus</taxon>
        <taxon>Aspergillus subgen. Circumdati</taxon>
    </lineage>
</organism>
<evidence type="ECO:0000259" key="2">
    <source>
        <dbReference type="Pfam" id="PF22749"/>
    </source>
</evidence>
<feature type="region of interest" description="Disordered" evidence="1">
    <location>
        <begin position="376"/>
        <end position="437"/>
    </location>
</feature>